<sequence>MDNSSRSNSFGILAAPIDAAFEIANFPSAAFGLVQRKVGDAARSMLTAGSGEYPEFDIADASDPGIFGPGSITWRIHADKSMLIGGLRALFVQSLHPLAIAGVAEHSAYRSDPLGRLARTGRFVATTTYGSTPEAQKAIEMVRNVHLKVRGQASDGRSYSANDPALLSWVHNVEVESFLVAYRTYGKRITEKEADTYVQEMRVLGLALGADDLPETSEALSNWISNHPDAAPSDKAHEVVRFLVLPPLPLPVMPAYGLMAAAAIELLSLRQRVLLRLPLPIITSQVVIKPSTAALLAVLGWALGPPPPMLASLNNSENR</sequence>
<dbReference type="Pfam" id="PF09995">
    <property type="entry name" value="MPAB_Lcp_cat"/>
    <property type="match status" value="1"/>
</dbReference>
<dbReference type="PANTHER" id="PTHR36151">
    <property type="entry name" value="BLR2777 PROTEIN"/>
    <property type="match status" value="1"/>
</dbReference>
<accession>A0A6J7L3T8</accession>
<proteinExistence type="predicted"/>
<reference evidence="2" key="1">
    <citation type="submission" date="2020-05" db="EMBL/GenBank/DDBJ databases">
        <authorList>
            <person name="Chiriac C."/>
            <person name="Salcher M."/>
            <person name="Ghai R."/>
            <person name="Kavagutti S V."/>
        </authorList>
    </citation>
    <scope>NUCLEOTIDE SEQUENCE</scope>
</reference>
<dbReference type="PANTHER" id="PTHR36151:SF3">
    <property type="entry name" value="ER-BOUND OXYGENASE MPAB_MPAB'_RUBBER OXYGENASE CATALYTIC DOMAIN-CONTAINING PROTEIN"/>
    <property type="match status" value="1"/>
</dbReference>
<dbReference type="InterPro" id="IPR018713">
    <property type="entry name" value="MPAB/Lcp_cat_dom"/>
</dbReference>
<organism evidence="2">
    <name type="scientific">freshwater metagenome</name>
    <dbReference type="NCBI Taxonomy" id="449393"/>
    <lineage>
        <taxon>unclassified sequences</taxon>
        <taxon>metagenomes</taxon>
        <taxon>ecological metagenomes</taxon>
    </lineage>
</organism>
<dbReference type="EMBL" id="CAFBNL010000128">
    <property type="protein sequence ID" value="CAB4962671.1"/>
    <property type="molecule type" value="Genomic_DNA"/>
</dbReference>
<feature type="domain" description="ER-bound oxygenase mpaB/mpaB'/Rubber oxygenase catalytic" evidence="1">
    <location>
        <begin position="74"/>
        <end position="287"/>
    </location>
</feature>
<dbReference type="AlphaFoldDB" id="A0A6J7L3T8"/>
<evidence type="ECO:0000259" key="1">
    <source>
        <dbReference type="Pfam" id="PF09995"/>
    </source>
</evidence>
<evidence type="ECO:0000313" key="2">
    <source>
        <dbReference type="EMBL" id="CAB4962671.1"/>
    </source>
</evidence>
<protein>
    <submittedName>
        <fullName evidence="2">Unannotated protein</fullName>
    </submittedName>
</protein>
<dbReference type="GO" id="GO:0016491">
    <property type="term" value="F:oxidoreductase activity"/>
    <property type="evidence" value="ECO:0007669"/>
    <property type="project" value="InterPro"/>
</dbReference>
<name>A0A6J7L3T8_9ZZZZ</name>
<gene>
    <name evidence="2" type="ORF">UFOPK3789_01387</name>
</gene>